<protein>
    <submittedName>
        <fullName evidence="1">Uncharacterized protein</fullName>
    </submittedName>
</protein>
<reference evidence="1" key="1">
    <citation type="submission" date="2023-10" db="EMBL/GenBank/DDBJ databases">
        <title>Genome assembly of Pristionchus species.</title>
        <authorList>
            <person name="Yoshida K."/>
            <person name="Sommer R.J."/>
        </authorList>
    </citation>
    <scope>NUCLEOTIDE SEQUENCE</scope>
    <source>
        <strain evidence="1">RS0144</strain>
    </source>
</reference>
<comment type="caution">
    <text evidence="1">The sequence shown here is derived from an EMBL/GenBank/DDBJ whole genome shotgun (WGS) entry which is preliminary data.</text>
</comment>
<sequence>MDGWDCNTINERDGKLMLVLHTSPVHFMLISDPFLAEMKSITVCRVEIARDVEGLRMWEWFRDTGPTQRINTEILTTPSNTTSILVQLSIKLAYCSKDCKDWLEESIRYWQQSLRDEDASSFLLVSH</sequence>
<accession>A0AAV5TY95</accession>
<keyword evidence="2" id="KW-1185">Reference proteome</keyword>
<dbReference type="EMBL" id="BTSX01000005">
    <property type="protein sequence ID" value="GMS99225.1"/>
    <property type="molecule type" value="Genomic_DNA"/>
</dbReference>
<name>A0AAV5TY95_9BILA</name>
<evidence type="ECO:0000313" key="2">
    <source>
        <dbReference type="Proteomes" id="UP001432027"/>
    </source>
</evidence>
<evidence type="ECO:0000313" key="1">
    <source>
        <dbReference type="EMBL" id="GMS99225.1"/>
    </source>
</evidence>
<gene>
    <name evidence="1" type="ORF">PENTCL1PPCAC_21400</name>
</gene>
<dbReference type="Proteomes" id="UP001432027">
    <property type="component" value="Unassembled WGS sequence"/>
</dbReference>
<organism evidence="1 2">
    <name type="scientific">Pristionchus entomophagus</name>
    <dbReference type="NCBI Taxonomy" id="358040"/>
    <lineage>
        <taxon>Eukaryota</taxon>
        <taxon>Metazoa</taxon>
        <taxon>Ecdysozoa</taxon>
        <taxon>Nematoda</taxon>
        <taxon>Chromadorea</taxon>
        <taxon>Rhabditida</taxon>
        <taxon>Rhabditina</taxon>
        <taxon>Diplogasteromorpha</taxon>
        <taxon>Diplogasteroidea</taxon>
        <taxon>Neodiplogasteridae</taxon>
        <taxon>Pristionchus</taxon>
    </lineage>
</organism>
<dbReference type="AlphaFoldDB" id="A0AAV5TY95"/>
<proteinExistence type="predicted"/>